<feature type="transmembrane region" description="Helical" evidence="11">
    <location>
        <begin position="204"/>
        <end position="227"/>
    </location>
</feature>
<dbReference type="EMBL" id="CP119878">
    <property type="protein sequence ID" value="WFD34567.1"/>
    <property type="molecule type" value="Genomic_DNA"/>
</dbReference>
<evidence type="ECO:0000256" key="1">
    <source>
        <dbReference type="ARBA" id="ARBA00004141"/>
    </source>
</evidence>
<feature type="transmembrane region" description="Helical" evidence="11">
    <location>
        <begin position="106"/>
        <end position="133"/>
    </location>
</feature>
<evidence type="ECO:0000256" key="2">
    <source>
        <dbReference type="ARBA" id="ARBA00022448"/>
    </source>
</evidence>
<comment type="subcellular location">
    <subcellularLocation>
        <location evidence="1">Membrane</location>
        <topology evidence="1">Multi-pass membrane protein</topology>
    </subcellularLocation>
</comment>
<evidence type="ECO:0000256" key="7">
    <source>
        <dbReference type="ARBA" id="ARBA00023136"/>
    </source>
</evidence>
<dbReference type="GO" id="GO:0007035">
    <property type="term" value="P:vacuolar acidification"/>
    <property type="evidence" value="ECO:0007669"/>
    <property type="project" value="TreeGrafter"/>
</dbReference>
<evidence type="ECO:0000256" key="8">
    <source>
        <dbReference type="ARBA" id="ARBA00023201"/>
    </source>
</evidence>
<feature type="transmembrane region" description="Helical" evidence="11">
    <location>
        <begin position="295"/>
        <end position="312"/>
    </location>
</feature>
<evidence type="ECO:0000256" key="3">
    <source>
        <dbReference type="ARBA" id="ARBA00022692"/>
    </source>
</evidence>
<protein>
    <recommendedName>
        <fullName evidence="9">Sodium/hydrogen exchanger</fullName>
    </recommendedName>
</protein>
<evidence type="ECO:0000256" key="5">
    <source>
        <dbReference type="ARBA" id="ARBA00023053"/>
    </source>
</evidence>
<dbReference type="InterPro" id="IPR018422">
    <property type="entry name" value="Cation/H_exchanger_CPA1"/>
</dbReference>
<feature type="transmembrane region" description="Helical" evidence="11">
    <location>
        <begin position="145"/>
        <end position="164"/>
    </location>
</feature>
<evidence type="ECO:0000313" key="14">
    <source>
        <dbReference type="Proteomes" id="UP001219933"/>
    </source>
</evidence>
<keyword evidence="14" id="KW-1185">Reference proteome</keyword>
<proteinExistence type="inferred from homology"/>
<feature type="domain" description="Cation/H+ exchanger transmembrane" evidence="12">
    <location>
        <begin position="33"/>
        <end position="426"/>
    </location>
</feature>
<dbReference type="AlphaFoldDB" id="A0AAF0EXK8"/>
<dbReference type="Pfam" id="PF00999">
    <property type="entry name" value="Na_H_Exchanger"/>
    <property type="match status" value="1"/>
</dbReference>
<dbReference type="GO" id="GO:0000329">
    <property type="term" value="C:fungal-type vacuole membrane"/>
    <property type="evidence" value="ECO:0007669"/>
    <property type="project" value="TreeGrafter"/>
</dbReference>
<evidence type="ECO:0000256" key="4">
    <source>
        <dbReference type="ARBA" id="ARBA00022989"/>
    </source>
</evidence>
<keyword evidence="4 11" id="KW-1133">Transmembrane helix</keyword>
<dbReference type="GO" id="GO:0005769">
    <property type="term" value="C:early endosome"/>
    <property type="evidence" value="ECO:0007669"/>
    <property type="project" value="TreeGrafter"/>
</dbReference>
<dbReference type="NCBIfam" id="TIGR00840">
    <property type="entry name" value="b_cpa1"/>
    <property type="match status" value="1"/>
</dbReference>
<reference evidence="13" key="1">
    <citation type="submission" date="2023-03" db="EMBL/GenBank/DDBJ databases">
        <title>Mating type loci evolution in Malassezia.</title>
        <authorList>
            <person name="Coelho M.A."/>
        </authorList>
    </citation>
    <scope>NUCLEOTIDE SEQUENCE</scope>
    <source>
        <strain evidence="13">CBS 11721</strain>
    </source>
</reference>
<dbReference type="GO" id="GO:0005770">
    <property type="term" value="C:late endosome"/>
    <property type="evidence" value="ECO:0007669"/>
    <property type="project" value="TreeGrafter"/>
</dbReference>
<gene>
    <name evidence="13" type="primary">NHX1</name>
    <name evidence="13" type="ORF">MCUN1_001408</name>
</gene>
<dbReference type="PRINTS" id="PR01084">
    <property type="entry name" value="NAHEXCHNGR"/>
</dbReference>
<feature type="transmembrane region" description="Helical" evidence="11">
    <location>
        <begin position="14"/>
        <end position="36"/>
    </location>
</feature>
<accession>A0AAF0EXK8</accession>
<feature type="compositionally biased region" description="Basic and acidic residues" evidence="10">
    <location>
        <begin position="599"/>
        <end position="611"/>
    </location>
</feature>
<evidence type="ECO:0000256" key="11">
    <source>
        <dbReference type="SAM" id="Phobius"/>
    </source>
</evidence>
<dbReference type="PANTHER" id="PTHR10110">
    <property type="entry name" value="SODIUM/HYDROGEN EXCHANGER"/>
    <property type="match status" value="1"/>
</dbReference>
<feature type="compositionally biased region" description="Gly residues" evidence="10">
    <location>
        <begin position="486"/>
        <end position="504"/>
    </location>
</feature>
<evidence type="ECO:0000313" key="13">
    <source>
        <dbReference type="EMBL" id="WFD34567.1"/>
    </source>
</evidence>
<evidence type="ECO:0000256" key="9">
    <source>
        <dbReference type="RuleBase" id="RU003722"/>
    </source>
</evidence>
<dbReference type="GO" id="GO:0015386">
    <property type="term" value="F:potassium:proton antiporter activity"/>
    <property type="evidence" value="ECO:0007669"/>
    <property type="project" value="TreeGrafter"/>
</dbReference>
<feature type="transmembrane region" description="Helical" evidence="11">
    <location>
        <begin position="75"/>
        <end position="94"/>
    </location>
</feature>
<keyword evidence="2 9" id="KW-0813">Transport</keyword>
<keyword evidence="6 9" id="KW-0406">Ion transport</keyword>
<feature type="transmembrane region" description="Helical" evidence="11">
    <location>
        <begin position="401"/>
        <end position="420"/>
    </location>
</feature>
<dbReference type="GO" id="GO:0015385">
    <property type="term" value="F:sodium:proton antiporter activity"/>
    <property type="evidence" value="ECO:0007669"/>
    <property type="project" value="InterPro"/>
</dbReference>
<comment type="similarity">
    <text evidence="9">Belongs to the monovalent cation:proton antiporter 1 (CPA1) transporter (TC 2.A.36) family.</text>
</comment>
<keyword evidence="5" id="KW-0915">Sodium</keyword>
<dbReference type="Gene3D" id="6.10.140.1330">
    <property type="match status" value="1"/>
</dbReference>
<feature type="region of interest" description="Disordered" evidence="10">
    <location>
        <begin position="595"/>
        <end position="630"/>
    </location>
</feature>
<name>A0AAF0EXK8_9BASI</name>
<evidence type="ECO:0000256" key="10">
    <source>
        <dbReference type="SAM" id="MobiDB-lite"/>
    </source>
</evidence>
<feature type="transmembrane region" description="Helical" evidence="11">
    <location>
        <begin position="48"/>
        <end position="69"/>
    </location>
</feature>
<feature type="transmembrane region" description="Helical" evidence="11">
    <location>
        <begin position="318"/>
        <end position="346"/>
    </location>
</feature>
<dbReference type="InterPro" id="IPR006153">
    <property type="entry name" value="Cation/H_exchanger_TM"/>
</dbReference>
<keyword evidence="9" id="KW-0050">Antiport</keyword>
<feature type="region of interest" description="Disordered" evidence="10">
    <location>
        <begin position="477"/>
        <end position="510"/>
    </location>
</feature>
<evidence type="ECO:0000259" key="12">
    <source>
        <dbReference type="Pfam" id="PF00999"/>
    </source>
</evidence>
<dbReference type="Proteomes" id="UP001219933">
    <property type="component" value="Chromosome 2"/>
</dbReference>
<feature type="transmembrane region" description="Helical" evidence="11">
    <location>
        <begin position="173"/>
        <end position="192"/>
    </location>
</feature>
<keyword evidence="7 11" id="KW-0472">Membrane</keyword>
<keyword evidence="3 9" id="KW-0812">Transmembrane</keyword>
<organism evidence="13 14">
    <name type="scientific">Malassezia cuniculi</name>
    <dbReference type="NCBI Taxonomy" id="948313"/>
    <lineage>
        <taxon>Eukaryota</taxon>
        <taxon>Fungi</taxon>
        <taxon>Dikarya</taxon>
        <taxon>Basidiomycota</taxon>
        <taxon>Ustilaginomycotina</taxon>
        <taxon>Malasseziomycetes</taxon>
        <taxon>Malasseziales</taxon>
        <taxon>Malasseziaceae</taxon>
        <taxon>Malassezia</taxon>
    </lineage>
</organism>
<dbReference type="InterPro" id="IPR004709">
    <property type="entry name" value="NaH_exchanger"/>
</dbReference>
<dbReference type="PANTHER" id="PTHR10110:SF187">
    <property type="entry name" value="SODIUM_HYDROGEN EXCHANGER"/>
    <property type="match status" value="1"/>
</dbReference>
<evidence type="ECO:0000256" key="6">
    <source>
        <dbReference type="ARBA" id="ARBA00023065"/>
    </source>
</evidence>
<keyword evidence="8 9" id="KW-0739">Sodium transport</keyword>
<feature type="transmembrane region" description="Helical" evidence="11">
    <location>
        <begin position="234"/>
        <end position="253"/>
    </location>
</feature>
<sequence>MMAPEPDAEKVERVSSLALFLVLALLIGSFWTSYYLKVKRITAVHETIVGLFAGMFVGAALRIAPLGMVRDMLSFSNTIMLNVLLPPIILASGYELRQNKFFHNFGIIISFAFFGTLISAVVIGIVVWIWTAIGLEGLHVSLLDSLIFGSTLSATDPVTILAIFNTYQVDPQLYSIIFGESILNDAVSIVMFEYVSADPHPVPLPWLVFSVSTVLGVAFGLGCSLMLKHSRIGIFPDLESCVVLLIAYTSYFFSNAVQLSGIVSLLFCGITLKHYAHHNMSDKTQRITKSIFHTLANLSENFIFIYLGLSLFTSDKLVYMPLLIIVALFAVVLSRYCAVFPLAAGLNALSRWRGARQAHSVGLPNTAPQLSREYQIMLFWAGLRGAVGFALSEGMVGENAAALQTTVLVVVVLTVIVFGGTTAQMLDILHIETGVQDDEDIDEDALDPEALPPRAAGARSAQFYDYSVLSGSRSGSALGTSTELGQGLGQSQGQGQDNGQGQGQGQDQELPAWGSALPHAVVAGPGGLQSVSPDDLDVDDDVGASPRRMRQIFNEANVIFQNGQWFQRIDERYLLPMFSNAVASRKYEQRRSILQARRTQRDGSVDMHDDTNLATFEPDALTDEPQKKTH</sequence>